<dbReference type="EMBL" id="MCSB01000013">
    <property type="protein sequence ID" value="PME29322.1"/>
    <property type="molecule type" value="Genomic_DNA"/>
</dbReference>
<dbReference type="Proteomes" id="UP000239763">
    <property type="component" value="Unassembled WGS sequence"/>
</dbReference>
<organism evidence="1 2">
    <name type="scientific">Vibrio lentus</name>
    <dbReference type="NCBI Taxonomy" id="136468"/>
    <lineage>
        <taxon>Bacteria</taxon>
        <taxon>Pseudomonadati</taxon>
        <taxon>Pseudomonadota</taxon>
        <taxon>Gammaproteobacteria</taxon>
        <taxon>Vibrionales</taxon>
        <taxon>Vibrionaceae</taxon>
        <taxon>Vibrio</taxon>
    </lineage>
</organism>
<sequence>MNNITIVQQIEELSVYANYLDESDQRKLVVWFELLRNALQSNELNKSQRESLCRLMVAQCTPDRCKNAGAVLFYVPYALRCYFILGDFSEGNLRSMKGLYALLDPEDLIEVLDCHFFYHQLFGFPKKLASIIEDADKQSAQSSINVKTFVSAIKQANTMTMGALNKLEYLPSVESDSAWKKLPWLKWQLDTMKNVI</sequence>
<dbReference type="AlphaFoldDB" id="A0AA44VTU9"/>
<keyword evidence="2" id="KW-1185">Reference proteome</keyword>
<evidence type="ECO:0000313" key="2">
    <source>
        <dbReference type="Proteomes" id="UP000239763"/>
    </source>
</evidence>
<name>A0AA44VTU9_9VIBR</name>
<reference evidence="1 2" key="1">
    <citation type="journal article" date="2018" name="Nature">
        <title>A major lineage of non-tailed dsDNA viruses as unrecognized killers of marine bacteria.</title>
        <authorList>
            <person name="Kauffman K.M."/>
            <person name="Hussain F.A."/>
            <person name="Yang J."/>
            <person name="Arevalo P."/>
            <person name="Brown J.M."/>
            <person name="Chang W.K."/>
            <person name="VanInsberghe D."/>
            <person name="Elsherbini J."/>
            <person name="Sharma R.S."/>
            <person name="Cutler M.B."/>
            <person name="Kelly L."/>
            <person name="Polz M.F."/>
        </authorList>
    </citation>
    <scope>NUCLEOTIDE SEQUENCE [LARGE SCALE GENOMIC DNA]</scope>
    <source>
        <strain evidence="1 2">10N.286.55.E1</strain>
    </source>
</reference>
<accession>A0AA44VTU9</accession>
<gene>
    <name evidence="1" type="ORF">BCV38_04390</name>
</gene>
<dbReference type="RefSeq" id="WP_102296411.1">
    <property type="nucleotide sequence ID" value="NZ_JAAHTI010000001.1"/>
</dbReference>
<comment type="caution">
    <text evidence="1">The sequence shown here is derived from an EMBL/GenBank/DDBJ whole genome shotgun (WGS) entry which is preliminary data.</text>
</comment>
<protein>
    <submittedName>
        <fullName evidence="1">Uncharacterized protein</fullName>
    </submittedName>
</protein>
<evidence type="ECO:0000313" key="1">
    <source>
        <dbReference type="EMBL" id="PME29322.1"/>
    </source>
</evidence>
<proteinExistence type="predicted"/>